<comment type="caution">
    <text evidence="2">The sequence shown here is derived from an EMBL/GenBank/DDBJ whole genome shotgun (WGS) entry which is preliminary data.</text>
</comment>
<reference evidence="2" key="1">
    <citation type="submission" date="2021-03" db="EMBL/GenBank/DDBJ databases">
        <title>Chromosome level genome of the anhydrobiotic midge Polypedilum vanderplanki.</title>
        <authorList>
            <person name="Yoshida Y."/>
            <person name="Kikawada T."/>
            <person name="Gusev O."/>
        </authorList>
    </citation>
    <scope>NUCLEOTIDE SEQUENCE</scope>
    <source>
        <strain evidence="2">NIAS01</strain>
        <tissue evidence="2">Whole body or cell culture</tissue>
    </source>
</reference>
<accession>A0A9J6BF88</accession>
<dbReference type="PANTHER" id="PTHR20898:SF0">
    <property type="entry name" value="DAEDALUS ON 3-RELATED"/>
    <property type="match status" value="1"/>
</dbReference>
<gene>
    <name evidence="2" type="ORF">PVAND_016478</name>
</gene>
<evidence type="ECO:0000256" key="1">
    <source>
        <dbReference type="SAM" id="SignalP"/>
    </source>
</evidence>
<sequence>MRTFIIFLLFSSVFCHNRITKFECNSSNKTITRLKCWVKAFDRRNPVGNIDGELVRKIPNANMYFHRFHKISKDQDYRSNLLLEKIEFCKIMDGASASPFLMSFIDSLRSINYRMATFCSTIGPILLRNISFASDQFTLFTPVGYYLMNVRVFDEIDDNIMSYELFHKLSTDNPYKRSLHVENLEYCKILKGTSFSPFLDKVFSWFNYLHKDFSLACNSTGLLKFHNISFNSNPMLATFPPGFHLSVYKFYDKKDFNIFNVTIVTKIQCNSSNLTISQYKCWTRAYDRRNPVANVEYNLNRNISNGLITFELYHSLSKDLRYTRTLFVENIEFCKIIKGASATEFLTELVETIRYVNENFVLACNTTGLIKFHNMTLNGNSALDIFPPGFYLCIYKFHDKKDSNIFNISMSGVLMGNICIKADSGIENIVKIDLTQNVQILFFGNKEESQAMKDLRNAELERSSRSLQISIFQDQESFCDSQYEAYERLQDPAKN</sequence>
<keyword evidence="3" id="KW-1185">Reference proteome</keyword>
<dbReference type="AlphaFoldDB" id="A0A9J6BF88"/>
<dbReference type="Proteomes" id="UP001107558">
    <property type="component" value="Chromosome 4"/>
</dbReference>
<feature type="chain" id="PRO_5039940672" evidence="1">
    <location>
        <begin position="16"/>
        <end position="495"/>
    </location>
</feature>
<protein>
    <submittedName>
        <fullName evidence="2">Uncharacterized protein</fullName>
    </submittedName>
</protein>
<evidence type="ECO:0000313" key="3">
    <source>
        <dbReference type="Proteomes" id="UP001107558"/>
    </source>
</evidence>
<keyword evidence="1" id="KW-0732">Signal</keyword>
<proteinExistence type="predicted"/>
<organism evidence="2 3">
    <name type="scientific">Polypedilum vanderplanki</name>
    <name type="common">Sleeping chironomid midge</name>
    <dbReference type="NCBI Taxonomy" id="319348"/>
    <lineage>
        <taxon>Eukaryota</taxon>
        <taxon>Metazoa</taxon>
        <taxon>Ecdysozoa</taxon>
        <taxon>Arthropoda</taxon>
        <taxon>Hexapoda</taxon>
        <taxon>Insecta</taxon>
        <taxon>Pterygota</taxon>
        <taxon>Neoptera</taxon>
        <taxon>Endopterygota</taxon>
        <taxon>Diptera</taxon>
        <taxon>Nematocera</taxon>
        <taxon>Chironomoidea</taxon>
        <taxon>Chironomidae</taxon>
        <taxon>Chironominae</taxon>
        <taxon>Polypedilum</taxon>
        <taxon>Polypedilum</taxon>
    </lineage>
</organism>
<name>A0A9J6BF88_POLVA</name>
<dbReference type="PANTHER" id="PTHR20898">
    <property type="entry name" value="DAEDALUS ON 3-RELATED-RELATED"/>
    <property type="match status" value="1"/>
</dbReference>
<dbReference type="EMBL" id="JADBJN010000004">
    <property type="protein sequence ID" value="KAG5668540.1"/>
    <property type="molecule type" value="Genomic_DNA"/>
</dbReference>
<feature type="signal peptide" evidence="1">
    <location>
        <begin position="1"/>
        <end position="15"/>
    </location>
</feature>
<evidence type="ECO:0000313" key="2">
    <source>
        <dbReference type="EMBL" id="KAG5668540.1"/>
    </source>
</evidence>